<evidence type="ECO:0000313" key="2">
    <source>
        <dbReference type="Proteomes" id="UP000422569"/>
    </source>
</evidence>
<organism evidence="1 2">
    <name type="scientific">Methylocystis parvus</name>
    <dbReference type="NCBI Taxonomy" id="134"/>
    <lineage>
        <taxon>Bacteria</taxon>
        <taxon>Pseudomonadati</taxon>
        <taxon>Pseudomonadota</taxon>
        <taxon>Alphaproteobacteria</taxon>
        <taxon>Hyphomicrobiales</taxon>
        <taxon>Methylocystaceae</taxon>
        <taxon>Methylocystis</taxon>
    </lineage>
</organism>
<accession>A0A6B8MB70</accession>
<sequence length="111" mass="12875">MSETRDIRLIAQWRDDPTEALMTVDLRIEGARLASTWDVFGAFDLDGAHPRPFILRRDGRLDFGEGADHWRTDLRDAEMRVTAYFTVWFNETDSGQYKIVKIAELGAKERK</sequence>
<proteinExistence type="predicted"/>
<dbReference type="EMBL" id="CP044331">
    <property type="protein sequence ID" value="QGM98849.1"/>
    <property type="molecule type" value="Genomic_DNA"/>
</dbReference>
<keyword evidence="2" id="KW-1185">Reference proteome</keyword>
<dbReference type="Proteomes" id="UP000422569">
    <property type="component" value="Chromosome"/>
</dbReference>
<name>A0A6B8MB70_9HYPH</name>
<dbReference type="KEGG" id="mpar:F7D14_16080"/>
<protein>
    <submittedName>
        <fullName evidence="1">Uncharacterized protein</fullName>
    </submittedName>
</protein>
<dbReference type="AlphaFoldDB" id="A0A6B8MB70"/>
<dbReference type="RefSeq" id="WP_016918717.1">
    <property type="nucleotide sequence ID" value="NZ_CP044331.1"/>
</dbReference>
<evidence type="ECO:0000313" key="1">
    <source>
        <dbReference type="EMBL" id="QGM98849.1"/>
    </source>
</evidence>
<reference evidence="1 2" key="1">
    <citation type="submission" date="2019-09" db="EMBL/GenBank/DDBJ databases">
        <title>Isolation and complete genome sequencing of Methylocystis species.</title>
        <authorList>
            <person name="Rumah B.L."/>
            <person name="Stead C.E."/>
            <person name="Stevens B.C."/>
            <person name="Minton N.P."/>
            <person name="Grosse-Honebrink A."/>
            <person name="Zhang Y."/>
        </authorList>
    </citation>
    <scope>NUCLEOTIDE SEQUENCE [LARGE SCALE GENOMIC DNA]</scope>
    <source>
        <strain evidence="1 2">BRCS2</strain>
    </source>
</reference>
<gene>
    <name evidence="1" type="ORF">F7D14_16080</name>
</gene>